<dbReference type="EMBL" id="WUBL01000218">
    <property type="protein sequence ID" value="KAF2963285.1"/>
    <property type="molecule type" value="Genomic_DNA"/>
</dbReference>
<dbReference type="AlphaFoldDB" id="A0A7C8ILD3"/>
<sequence length="429" mass="48235">MSRQGNQHTTGWRSLPEDRRYQCTQSIDGTLCGQVFKRAWNLRRHVQVKHRREKPATGSTFLVKRGPATGPSLDLPLSRHPVATGVTPPVLVENQMPPGQLRLPPLVRDRPTPPSHLPGLSTPASTPQSPRAGSGPPNTVNLGREQWLGRGRFRDAMPAYEVPSSKKYPGQQRGLQWLSKGGKDSMDAFVTRIMASWGVKTTHSGTCIVWPQDWQALEPEALAGLLTFENTPPIDSDRSMYKHDDHMTTTARAIAWFAHWPRTGIQLDNFLEHASLTMFEACAIQIFVFRDSYGLPQSLPSRPPWHRYPTFENQLPLGFAPRDAAVRLRPHDQTALPAEGGGPRRPAIVCQLCSRIKSFNKVAALWSHVRKKHADRSIEDRLQEVRRSAALWGSYLKTTRTNPIDPTVIKLAEISRDDFSWDVVKGWPM</sequence>
<dbReference type="InParanoid" id="A0A7C8ILD3"/>
<feature type="region of interest" description="Disordered" evidence="2">
    <location>
        <begin position="49"/>
        <end position="142"/>
    </location>
</feature>
<name>A0A7C8ILD3_9PEZI</name>
<gene>
    <name evidence="4" type="ORF">GQX73_g10292</name>
</gene>
<dbReference type="Gene3D" id="3.30.160.60">
    <property type="entry name" value="Classic Zinc Finger"/>
    <property type="match status" value="1"/>
</dbReference>
<protein>
    <recommendedName>
        <fullName evidence="3">C2H2-type domain-containing protein</fullName>
    </recommendedName>
</protein>
<keyword evidence="1" id="KW-0863">Zinc-finger</keyword>
<dbReference type="Pfam" id="PF00096">
    <property type="entry name" value="zf-C2H2"/>
    <property type="match status" value="1"/>
</dbReference>
<evidence type="ECO:0000313" key="4">
    <source>
        <dbReference type="EMBL" id="KAF2963285.1"/>
    </source>
</evidence>
<evidence type="ECO:0000313" key="5">
    <source>
        <dbReference type="Proteomes" id="UP000481858"/>
    </source>
</evidence>
<evidence type="ECO:0000259" key="3">
    <source>
        <dbReference type="PROSITE" id="PS50157"/>
    </source>
</evidence>
<organism evidence="4 5">
    <name type="scientific">Xylaria multiplex</name>
    <dbReference type="NCBI Taxonomy" id="323545"/>
    <lineage>
        <taxon>Eukaryota</taxon>
        <taxon>Fungi</taxon>
        <taxon>Dikarya</taxon>
        <taxon>Ascomycota</taxon>
        <taxon>Pezizomycotina</taxon>
        <taxon>Sordariomycetes</taxon>
        <taxon>Xylariomycetidae</taxon>
        <taxon>Xylariales</taxon>
        <taxon>Xylariaceae</taxon>
        <taxon>Xylaria</taxon>
    </lineage>
</organism>
<feature type="domain" description="C2H2-type" evidence="3">
    <location>
        <begin position="21"/>
        <end position="55"/>
    </location>
</feature>
<keyword evidence="5" id="KW-1185">Reference proteome</keyword>
<comment type="caution">
    <text evidence="4">The sequence shown here is derived from an EMBL/GenBank/DDBJ whole genome shotgun (WGS) entry which is preliminary data.</text>
</comment>
<reference evidence="4 5" key="1">
    <citation type="submission" date="2019-12" db="EMBL/GenBank/DDBJ databases">
        <title>Draft genome sequence of the ascomycete Xylaria multiplex DSM 110363.</title>
        <authorList>
            <person name="Buettner E."/>
            <person name="Kellner H."/>
        </authorList>
    </citation>
    <scope>NUCLEOTIDE SEQUENCE [LARGE SCALE GENOMIC DNA]</scope>
    <source>
        <strain evidence="4 5">DSM 110363</strain>
    </source>
</reference>
<evidence type="ECO:0000256" key="2">
    <source>
        <dbReference type="SAM" id="MobiDB-lite"/>
    </source>
</evidence>
<dbReference type="GO" id="GO:0008270">
    <property type="term" value="F:zinc ion binding"/>
    <property type="evidence" value="ECO:0007669"/>
    <property type="project" value="UniProtKB-KW"/>
</dbReference>
<proteinExistence type="predicted"/>
<keyword evidence="1" id="KW-0479">Metal-binding</keyword>
<accession>A0A7C8ILD3</accession>
<feature type="compositionally biased region" description="Polar residues" evidence="2">
    <location>
        <begin position="122"/>
        <end position="141"/>
    </location>
</feature>
<dbReference type="OrthoDB" id="5272330at2759"/>
<dbReference type="PROSITE" id="PS50157">
    <property type="entry name" value="ZINC_FINGER_C2H2_2"/>
    <property type="match status" value="1"/>
</dbReference>
<evidence type="ECO:0000256" key="1">
    <source>
        <dbReference type="PROSITE-ProRule" id="PRU00042"/>
    </source>
</evidence>
<dbReference type="InterPro" id="IPR013087">
    <property type="entry name" value="Znf_C2H2_type"/>
</dbReference>
<dbReference type="Proteomes" id="UP000481858">
    <property type="component" value="Unassembled WGS sequence"/>
</dbReference>
<keyword evidence="1" id="KW-0862">Zinc</keyword>
<dbReference type="SMART" id="SM00355">
    <property type="entry name" value="ZnF_C2H2"/>
    <property type="match status" value="2"/>
</dbReference>